<dbReference type="InterPro" id="IPR016181">
    <property type="entry name" value="Acyl_CoA_acyltransferase"/>
</dbReference>
<evidence type="ECO:0000256" key="4">
    <source>
        <dbReference type="ARBA" id="ARBA00022929"/>
    </source>
</evidence>
<reference evidence="7 8" key="1">
    <citation type="journal article" date="2017" name="Int. J. Syst. Evol. Microbiol.">
        <title>Marinicauda algicola sp. nov., isolated from a marine red alga Rhodosorus marinus.</title>
        <authorList>
            <person name="Jeong S.E."/>
            <person name="Jeon S.H."/>
            <person name="Chun B.H."/>
            <person name="Kim D.W."/>
            <person name="Jeon C.O."/>
        </authorList>
    </citation>
    <scope>NUCLEOTIDE SEQUENCE [LARGE SCALE GENOMIC DNA]</scope>
    <source>
        <strain evidence="7 8">JCM 31718</strain>
    </source>
</reference>
<comment type="similarity">
    <text evidence="5 6">Belongs to the autoinducer synthase family.</text>
</comment>
<dbReference type="EMBL" id="SRXW01000003">
    <property type="protein sequence ID" value="TGY88128.1"/>
    <property type="molecule type" value="Genomic_DNA"/>
</dbReference>
<comment type="catalytic activity">
    <reaction evidence="6">
        <text>a fatty acyl-[ACP] + S-adenosyl-L-methionine = an N-acyl-L-homoserine lactone + S-methyl-5'-thioadenosine + holo-[ACP] + H(+)</text>
        <dbReference type="Rhea" id="RHEA:10096"/>
        <dbReference type="Rhea" id="RHEA-COMP:9685"/>
        <dbReference type="Rhea" id="RHEA-COMP:14125"/>
        <dbReference type="ChEBI" id="CHEBI:15378"/>
        <dbReference type="ChEBI" id="CHEBI:17509"/>
        <dbReference type="ChEBI" id="CHEBI:55474"/>
        <dbReference type="ChEBI" id="CHEBI:59789"/>
        <dbReference type="ChEBI" id="CHEBI:64479"/>
        <dbReference type="ChEBI" id="CHEBI:138651"/>
        <dbReference type="EC" id="2.3.1.184"/>
    </reaction>
</comment>
<gene>
    <name evidence="7" type="ORF">E5163_09810</name>
</gene>
<accession>A0A4S2GYT2</accession>
<evidence type="ECO:0000256" key="5">
    <source>
        <dbReference type="PROSITE-ProRule" id="PRU00533"/>
    </source>
</evidence>
<evidence type="ECO:0000313" key="8">
    <source>
        <dbReference type="Proteomes" id="UP000308054"/>
    </source>
</evidence>
<dbReference type="EC" id="2.3.1.184" evidence="6"/>
<dbReference type="OrthoDB" id="6169313at2"/>
<keyword evidence="3 6" id="KW-0949">S-adenosyl-L-methionine</keyword>
<dbReference type="Pfam" id="PF00765">
    <property type="entry name" value="Autoind_synth"/>
    <property type="match status" value="1"/>
</dbReference>
<name>A0A4S2GYT2_9PROT</name>
<evidence type="ECO:0000256" key="3">
    <source>
        <dbReference type="ARBA" id="ARBA00022691"/>
    </source>
</evidence>
<dbReference type="AlphaFoldDB" id="A0A4S2GYT2"/>
<dbReference type="PRINTS" id="PR01549">
    <property type="entry name" value="AUTOINDCRSYN"/>
</dbReference>
<dbReference type="PANTHER" id="PTHR39322:SF1">
    <property type="entry name" value="ISOVALERYL-HOMOSERINE LACTONE SYNTHASE"/>
    <property type="match status" value="1"/>
</dbReference>
<dbReference type="GO" id="GO:0061579">
    <property type="term" value="F:N-acyl homoserine lactone synthase activity"/>
    <property type="evidence" value="ECO:0007669"/>
    <property type="project" value="UniProtKB-UniRule"/>
</dbReference>
<dbReference type="PROSITE" id="PS51187">
    <property type="entry name" value="AUTOINDUCER_SYNTH_2"/>
    <property type="match status" value="1"/>
</dbReference>
<evidence type="ECO:0000256" key="6">
    <source>
        <dbReference type="RuleBase" id="RU361135"/>
    </source>
</evidence>
<keyword evidence="4 5" id="KW-0071">Autoinducer synthesis</keyword>
<dbReference type="Gene3D" id="3.40.630.30">
    <property type="match status" value="1"/>
</dbReference>
<protein>
    <recommendedName>
        <fullName evidence="6">Acyl-homoserine-lactone synthase</fullName>
        <ecNumber evidence="6">2.3.1.184</ecNumber>
    </recommendedName>
    <alternativeName>
        <fullName evidence="6">Autoinducer synthesis protein</fullName>
    </alternativeName>
</protein>
<dbReference type="SUPFAM" id="SSF55729">
    <property type="entry name" value="Acyl-CoA N-acyltransferases (Nat)"/>
    <property type="match status" value="1"/>
</dbReference>
<organism evidence="7 8">
    <name type="scientific">Marinicauda algicola</name>
    <dbReference type="NCBI Taxonomy" id="2029849"/>
    <lineage>
        <taxon>Bacteria</taxon>
        <taxon>Pseudomonadati</taxon>
        <taxon>Pseudomonadota</taxon>
        <taxon>Alphaproteobacteria</taxon>
        <taxon>Maricaulales</taxon>
        <taxon>Maricaulaceae</taxon>
        <taxon>Marinicauda</taxon>
    </lineage>
</organism>
<evidence type="ECO:0000256" key="2">
    <source>
        <dbReference type="ARBA" id="ARBA00022679"/>
    </source>
</evidence>
<dbReference type="Proteomes" id="UP000308054">
    <property type="component" value="Unassembled WGS sequence"/>
</dbReference>
<keyword evidence="8" id="KW-1185">Reference proteome</keyword>
<sequence length="219" mass="24775">MTLVIEPEYRELFHDVVEDMYRFRHRIFVGLLGWSDIAREDGRDIDPYDHEHAVYFATVENGEVVACSRLVPSLTPNICATQFPEYANLRDIPRGPHIYDYSRFAVAADRYSPAECNRLKAMQVSSVFDYCVRRSITSCISFTLAHTLPQYVEMGIRATPLGLPVTMGDSTYVSVHFETTPEAYAKVLKLFGMKRSPLIDPAEAGDRERANFAIAGGPR</sequence>
<keyword evidence="2 6" id="KW-0808">Transferase</keyword>
<keyword evidence="1 5" id="KW-0673">Quorum sensing</keyword>
<evidence type="ECO:0000256" key="1">
    <source>
        <dbReference type="ARBA" id="ARBA00022654"/>
    </source>
</evidence>
<dbReference type="GO" id="GO:0009372">
    <property type="term" value="P:quorum sensing"/>
    <property type="evidence" value="ECO:0007669"/>
    <property type="project" value="UniProtKB-UniRule"/>
</dbReference>
<dbReference type="PANTHER" id="PTHR39322">
    <property type="entry name" value="ACYL-HOMOSERINE-LACTONE SYNTHASE"/>
    <property type="match status" value="1"/>
</dbReference>
<comment type="caution">
    <text evidence="7">The sequence shown here is derived from an EMBL/GenBank/DDBJ whole genome shotgun (WGS) entry which is preliminary data.</text>
</comment>
<dbReference type="InterPro" id="IPR001690">
    <property type="entry name" value="Autoind_synthase"/>
</dbReference>
<evidence type="ECO:0000313" key="7">
    <source>
        <dbReference type="EMBL" id="TGY88128.1"/>
    </source>
</evidence>
<dbReference type="GO" id="GO:0007165">
    <property type="term" value="P:signal transduction"/>
    <property type="evidence" value="ECO:0007669"/>
    <property type="project" value="TreeGrafter"/>
</dbReference>
<proteinExistence type="inferred from homology"/>
<dbReference type="RefSeq" id="WP_135995973.1">
    <property type="nucleotide sequence ID" value="NZ_CP071057.1"/>
</dbReference>